<sequence>MVEVLKGSIDQYCCSACELWVRIRYVSVLFVTGCEEHRISELYVMTPCGAADEMF</sequence>
<gene>
    <name evidence="1" type="ORF">PGTUg99_016264</name>
</gene>
<name>A0A5B0QKR7_PUCGR</name>
<dbReference type="EMBL" id="VDEP01000275">
    <property type="protein sequence ID" value="KAA1113760.1"/>
    <property type="molecule type" value="Genomic_DNA"/>
</dbReference>
<evidence type="ECO:0000313" key="2">
    <source>
        <dbReference type="Proteomes" id="UP000325313"/>
    </source>
</evidence>
<organism evidence="1 2">
    <name type="scientific">Puccinia graminis f. sp. tritici</name>
    <dbReference type="NCBI Taxonomy" id="56615"/>
    <lineage>
        <taxon>Eukaryota</taxon>
        <taxon>Fungi</taxon>
        <taxon>Dikarya</taxon>
        <taxon>Basidiomycota</taxon>
        <taxon>Pucciniomycotina</taxon>
        <taxon>Pucciniomycetes</taxon>
        <taxon>Pucciniales</taxon>
        <taxon>Pucciniaceae</taxon>
        <taxon>Puccinia</taxon>
    </lineage>
</organism>
<evidence type="ECO:0000313" key="1">
    <source>
        <dbReference type="EMBL" id="KAA1113760.1"/>
    </source>
</evidence>
<reference evidence="1 2" key="1">
    <citation type="submission" date="2019-05" db="EMBL/GenBank/DDBJ databases">
        <title>Emergence of the Ug99 lineage of the wheat stem rust pathogen through somatic hybridization.</title>
        <authorList>
            <person name="Li F."/>
            <person name="Upadhyaya N.M."/>
            <person name="Sperschneider J."/>
            <person name="Matny O."/>
            <person name="Nguyen-Phuc H."/>
            <person name="Mago R."/>
            <person name="Raley C."/>
            <person name="Miller M.E."/>
            <person name="Silverstein K.A.T."/>
            <person name="Henningsen E."/>
            <person name="Hirsch C.D."/>
            <person name="Visser B."/>
            <person name="Pretorius Z.A."/>
            <person name="Steffenson B.J."/>
            <person name="Schwessinger B."/>
            <person name="Dodds P.N."/>
            <person name="Figueroa M."/>
        </authorList>
    </citation>
    <scope>NUCLEOTIDE SEQUENCE [LARGE SCALE GENOMIC DNA]</scope>
    <source>
        <strain evidence="1 2">Ug99</strain>
    </source>
</reference>
<comment type="caution">
    <text evidence="1">The sequence shown here is derived from an EMBL/GenBank/DDBJ whole genome shotgun (WGS) entry which is preliminary data.</text>
</comment>
<accession>A0A5B0QKR7</accession>
<proteinExistence type="predicted"/>
<dbReference type="Proteomes" id="UP000325313">
    <property type="component" value="Unassembled WGS sequence"/>
</dbReference>
<dbReference type="AlphaFoldDB" id="A0A5B0QKR7"/>
<protein>
    <submittedName>
        <fullName evidence="1">Uncharacterized protein</fullName>
    </submittedName>
</protein>